<keyword evidence="7" id="KW-1185">Reference proteome</keyword>
<dbReference type="EMBL" id="CM007648">
    <property type="protein sequence ID" value="ONM15306.1"/>
    <property type="molecule type" value="Genomic_DNA"/>
</dbReference>
<evidence type="ECO:0000256" key="3">
    <source>
        <dbReference type="SAM" id="MobiDB-lite"/>
    </source>
</evidence>
<dbReference type="RefSeq" id="NP_001354708.1">
    <property type="nucleotide sequence ID" value="NM_001367779.1"/>
</dbReference>
<dbReference type="PANTHER" id="PTHR33021:SF502">
    <property type="entry name" value="OSJNBA0079A21.6 PROTEIN"/>
    <property type="match status" value="1"/>
</dbReference>
<name>A0A1D6E466_MAIZE</name>
<dbReference type="InterPro" id="IPR003245">
    <property type="entry name" value="Phytocyanin_dom"/>
</dbReference>
<dbReference type="GO" id="GO:0009055">
    <property type="term" value="F:electron transfer activity"/>
    <property type="evidence" value="ECO:0007669"/>
    <property type="project" value="InterPro"/>
</dbReference>
<dbReference type="Proteomes" id="UP000007305">
    <property type="component" value="Chromosome 2"/>
</dbReference>
<evidence type="ECO:0000256" key="2">
    <source>
        <dbReference type="ARBA" id="ARBA00023180"/>
    </source>
</evidence>
<dbReference type="SUPFAM" id="SSF49503">
    <property type="entry name" value="Cupredoxins"/>
    <property type="match status" value="1"/>
</dbReference>
<feature type="region of interest" description="Disordered" evidence="3">
    <location>
        <begin position="146"/>
        <end position="167"/>
    </location>
</feature>
<organism evidence="5">
    <name type="scientific">Zea mays</name>
    <name type="common">Maize</name>
    <dbReference type="NCBI Taxonomy" id="4577"/>
    <lineage>
        <taxon>Eukaryota</taxon>
        <taxon>Viridiplantae</taxon>
        <taxon>Streptophyta</taxon>
        <taxon>Embryophyta</taxon>
        <taxon>Tracheophyta</taxon>
        <taxon>Spermatophyta</taxon>
        <taxon>Magnoliopsida</taxon>
        <taxon>Liliopsida</taxon>
        <taxon>Poales</taxon>
        <taxon>Poaceae</taxon>
        <taxon>PACMAD clade</taxon>
        <taxon>Panicoideae</taxon>
        <taxon>Andropogonodae</taxon>
        <taxon>Andropogoneae</taxon>
        <taxon>Tripsacinae</taxon>
        <taxon>Zea</taxon>
    </lineage>
</organism>
<accession>A0A1D6E466</accession>
<dbReference type="AlphaFoldDB" id="A0A1D6E466"/>
<dbReference type="InterPro" id="IPR039391">
    <property type="entry name" value="Phytocyanin-like"/>
</dbReference>
<keyword evidence="2" id="KW-0325">Glycoprotein</keyword>
<dbReference type="OrthoDB" id="581242at2759"/>
<evidence type="ECO:0000256" key="1">
    <source>
        <dbReference type="ARBA" id="ARBA00022723"/>
    </source>
</evidence>
<feature type="domain" description="Phytocyanin" evidence="4">
    <location>
        <begin position="44"/>
        <end position="142"/>
    </location>
</feature>
<protein>
    <submittedName>
        <fullName evidence="5">Cupredoxin superfamily protein</fullName>
    </submittedName>
</protein>
<dbReference type="Gramene" id="Zm00001eb075010_T001">
    <property type="protein sequence ID" value="Zm00001eb075010_P001"/>
    <property type="gene ID" value="Zm00001eb075010"/>
</dbReference>
<feature type="compositionally biased region" description="Polar residues" evidence="3">
    <location>
        <begin position="152"/>
        <end position="161"/>
    </location>
</feature>
<dbReference type="Gene3D" id="2.60.40.420">
    <property type="entry name" value="Cupredoxins - blue copper proteins"/>
    <property type="match status" value="1"/>
</dbReference>
<dbReference type="ExpressionAtlas" id="A0A1D6E466">
    <property type="expression patterns" value="baseline and differential"/>
</dbReference>
<dbReference type="GO" id="GO:0046872">
    <property type="term" value="F:metal ion binding"/>
    <property type="evidence" value="ECO:0007669"/>
    <property type="project" value="UniProtKB-KW"/>
</dbReference>
<evidence type="ECO:0000313" key="5">
    <source>
        <dbReference type="EMBL" id="ONM15306.1"/>
    </source>
</evidence>
<sequence length="207" mass="21426">MPWLPAQCRTESKHSMAMAQARVVALALCALLLVSGVARRAEAVSYNVGNSAGWDLSADLPSWADGKTFNVGDVLVFQYSSYHTLDEVDQAGFNNCSAANALLSRSDGNTTVPLTAPGDRYFICGSQLHCLGGMKLHVLVSQPAGGAPAKATPQSTPQTGSGAALGPSTDDAGLAGIPWLVLGGSHRATVGSMLLTWLFVATALLLV</sequence>
<gene>
    <name evidence="6" type="primary">LOC100273368</name>
    <name evidence="5" type="ORF">ZEAMMB73_Zm00001d002773</name>
</gene>
<dbReference type="InterPro" id="IPR008972">
    <property type="entry name" value="Cupredoxin"/>
</dbReference>
<dbReference type="SMR" id="A0A1D6E466"/>
<dbReference type="GO" id="GO:0005886">
    <property type="term" value="C:plasma membrane"/>
    <property type="evidence" value="ECO:0000318"/>
    <property type="project" value="GO_Central"/>
</dbReference>
<reference evidence="6" key="3">
    <citation type="submission" date="2021-05" db="UniProtKB">
        <authorList>
            <consortium name="EnsemblPlants"/>
        </authorList>
    </citation>
    <scope>IDENTIFICATION</scope>
    <source>
        <strain evidence="6">cv. B73</strain>
    </source>
</reference>
<evidence type="ECO:0000313" key="6">
    <source>
        <dbReference type="EnsemblPlants" id="Zm00001eb075010_P001"/>
    </source>
</evidence>
<reference evidence="6" key="2">
    <citation type="submission" date="2019-07" db="EMBL/GenBank/DDBJ databases">
        <authorList>
            <person name="Seetharam A."/>
            <person name="Woodhouse M."/>
            <person name="Cannon E."/>
        </authorList>
    </citation>
    <scope>NUCLEOTIDE SEQUENCE [LARGE SCALE GENOMIC DNA]</scope>
    <source>
        <strain evidence="6">cv. B73</strain>
    </source>
</reference>
<dbReference type="PaxDb" id="4577-GRMZM5G881965_P01"/>
<dbReference type="eggNOG" id="ENOG502S54K">
    <property type="taxonomic scope" value="Eukaryota"/>
</dbReference>
<dbReference type="PROSITE" id="PS51485">
    <property type="entry name" value="PHYTOCYANIN"/>
    <property type="match status" value="1"/>
</dbReference>
<dbReference type="Pfam" id="PF02298">
    <property type="entry name" value="Cu_bind_like"/>
    <property type="match status" value="1"/>
</dbReference>
<dbReference type="GeneID" id="100273368"/>
<keyword evidence="1" id="KW-0479">Metal-binding</keyword>
<dbReference type="FunFam" id="2.60.40.420:FF:000003">
    <property type="entry name" value="Blue copper"/>
    <property type="match status" value="1"/>
</dbReference>
<evidence type="ECO:0000313" key="7">
    <source>
        <dbReference type="Proteomes" id="UP000007305"/>
    </source>
</evidence>
<dbReference type="OMA" id="CRTESKH"/>
<reference evidence="5 7" key="1">
    <citation type="submission" date="2015-12" db="EMBL/GenBank/DDBJ databases">
        <title>Update maize B73 reference genome by single molecule sequencing technologies.</title>
        <authorList>
            <consortium name="Maize Genome Sequencing Project"/>
            <person name="Ware D."/>
        </authorList>
    </citation>
    <scope>NUCLEOTIDE SEQUENCE [LARGE SCALE GENOMIC DNA]</scope>
    <source>
        <strain evidence="7">cv. B73</strain>
        <tissue evidence="5">Seedling</tissue>
    </source>
</reference>
<dbReference type="PANTHER" id="PTHR33021">
    <property type="entry name" value="BLUE COPPER PROTEIN"/>
    <property type="match status" value="1"/>
</dbReference>
<proteinExistence type="predicted"/>
<dbReference type="EnsemblPlants" id="Zm00001eb075010_T001">
    <property type="protein sequence ID" value="Zm00001eb075010_P001"/>
    <property type="gene ID" value="Zm00001eb075010"/>
</dbReference>
<evidence type="ECO:0000259" key="4">
    <source>
        <dbReference type="PROSITE" id="PS51485"/>
    </source>
</evidence>
<dbReference type="CDD" id="cd04216">
    <property type="entry name" value="Phytocyanin"/>
    <property type="match status" value="1"/>
</dbReference>